<evidence type="ECO:0000256" key="2">
    <source>
        <dbReference type="SAM" id="SignalP"/>
    </source>
</evidence>
<name>A0AAV4BEH4_9GAST</name>
<dbReference type="AlphaFoldDB" id="A0AAV4BEH4"/>
<feature type="compositionally biased region" description="Polar residues" evidence="1">
    <location>
        <begin position="61"/>
        <end position="73"/>
    </location>
</feature>
<feature type="signal peptide" evidence="2">
    <location>
        <begin position="1"/>
        <end position="16"/>
    </location>
</feature>
<dbReference type="Proteomes" id="UP000735302">
    <property type="component" value="Unassembled WGS sequence"/>
</dbReference>
<accession>A0AAV4BEH4</accession>
<keyword evidence="4" id="KW-1185">Reference proteome</keyword>
<reference evidence="3 4" key="1">
    <citation type="journal article" date="2021" name="Elife">
        <title>Chloroplast acquisition without the gene transfer in kleptoplastic sea slugs, Plakobranchus ocellatus.</title>
        <authorList>
            <person name="Maeda T."/>
            <person name="Takahashi S."/>
            <person name="Yoshida T."/>
            <person name="Shimamura S."/>
            <person name="Takaki Y."/>
            <person name="Nagai Y."/>
            <person name="Toyoda A."/>
            <person name="Suzuki Y."/>
            <person name="Arimoto A."/>
            <person name="Ishii H."/>
            <person name="Satoh N."/>
            <person name="Nishiyama T."/>
            <person name="Hasebe M."/>
            <person name="Maruyama T."/>
            <person name="Minagawa J."/>
            <person name="Obokata J."/>
            <person name="Shigenobu S."/>
        </authorList>
    </citation>
    <scope>NUCLEOTIDE SEQUENCE [LARGE SCALE GENOMIC DNA]</scope>
</reference>
<evidence type="ECO:0000256" key="1">
    <source>
        <dbReference type="SAM" id="MobiDB-lite"/>
    </source>
</evidence>
<keyword evidence="2" id="KW-0732">Signal</keyword>
<organism evidence="3 4">
    <name type="scientific">Plakobranchus ocellatus</name>
    <dbReference type="NCBI Taxonomy" id="259542"/>
    <lineage>
        <taxon>Eukaryota</taxon>
        <taxon>Metazoa</taxon>
        <taxon>Spiralia</taxon>
        <taxon>Lophotrochozoa</taxon>
        <taxon>Mollusca</taxon>
        <taxon>Gastropoda</taxon>
        <taxon>Heterobranchia</taxon>
        <taxon>Euthyneura</taxon>
        <taxon>Panpulmonata</taxon>
        <taxon>Sacoglossa</taxon>
        <taxon>Placobranchoidea</taxon>
        <taxon>Plakobranchidae</taxon>
        <taxon>Plakobranchus</taxon>
    </lineage>
</organism>
<feature type="compositionally biased region" description="Polar residues" evidence="1">
    <location>
        <begin position="87"/>
        <end position="96"/>
    </location>
</feature>
<evidence type="ECO:0000313" key="4">
    <source>
        <dbReference type="Proteomes" id="UP000735302"/>
    </source>
</evidence>
<dbReference type="EMBL" id="BLXT01004907">
    <property type="protein sequence ID" value="GFO17960.1"/>
    <property type="molecule type" value="Genomic_DNA"/>
</dbReference>
<feature type="chain" id="PRO_5043595882" evidence="2">
    <location>
        <begin position="17"/>
        <end position="96"/>
    </location>
</feature>
<proteinExistence type="predicted"/>
<sequence length="96" mass="10256">MFMLLIVINCCYNASADCPPIALPSFRPPCDLAVFVTKSNAAMLWPVAVSEEEFAEVSHGSFNTLSGESSGSSGKAVLATKEEVRRSNPSLGQINF</sequence>
<protein>
    <submittedName>
        <fullName evidence="3">Transposon ty3-g Gag-Pol polyprotein</fullName>
    </submittedName>
</protein>
<comment type="caution">
    <text evidence="3">The sequence shown here is derived from an EMBL/GenBank/DDBJ whole genome shotgun (WGS) entry which is preliminary data.</text>
</comment>
<gene>
    <name evidence="3" type="ORF">PoB_004446500</name>
</gene>
<evidence type="ECO:0000313" key="3">
    <source>
        <dbReference type="EMBL" id="GFO17960.1"/>
    </source>
</evidence>
<feature type="region of interest" description="Disordered" evidence="1">
    <location>
        <begin position="61"/>
        <end position="96"/>
    </location>
</feature>